<feature type="compositionally biased region" description="Basic and acidic residues" evidence="5">
    <location>
        <begin position="494"/>
        <end position="517"/>
    </location>
</feature>
<feature type="region of interest" description="Disordered" evidence="5">
    <location>
        <begin position="637"/>
        <end position="701"/>
    </location>
</feature>
<evidence type="ECO:0000256" key="2">
    <source>
        <dbReference type="ARBA" id="ARBA00022692"/>
    </source>
</evidence>
<dbReference type="FunFam" id="2.30.29.30:FF:000349">
    <property type="entry name" value="Transcription factor SipA3"/>
    <property type="match status" value="1"/>
</dbReference>
<dbReference type="Pfam" id="PF16016">
    <property type="entry name" value="VASt"/>
    <property type="match status" value="1"/>
</dbReference>
<dbReference type="PROSITE" id="PS51778">
    <property type="entry name" value="VAST"/>
    <property type="match status" value="1"/>
</dbReference>
<dbReference type="GO" id="GO:0016020">
    <property type="term" value="C:membrane"/>
    <property type="evidence" value="ECO:0007669"/>
    <property type="project" value="UniProtKB-SubCell"/>
</dbReference>
<comment type="caution">
    <text evidence="8">The sequence shown here is derived from an EMBL/GenBank/DDBJ whole genome shotgun (WGS) entry which is preliminary data.</text>
</comment>
<evidence type="ECO:0000259" key="7">
    <source>
        <dbReference type="PROSITE" id="PS51778"/>
    </source>
</evidence>
<comment type="subcellular location">
    <subcellularLocation>
        <location evidence="1">Membrane</location>
    </subcellularLocation>
</comment>
<evidence type="ECO:0000313" key="8">
    <source>
        <dbReference type="EMBL" id="KAF3041514.1"/>
    </source>
</evidence>
<feature type="region of interest" description="Disordered" evidence="5">
    <location>
        <begin position="857"/>
        <end position="876"/>
    </location>
</feature>
<dbReference type="SUPFAM" id="SSF50729">
    <property type="entry name" value="PH domain-like"/>
    <property type="match status" value="1"/>
</dbReference>
<dbReference type="SMART" id="SM00233">
    <property type="entry name" value="PH"/>
    <property type="match status" value="1"/>
</dbReference>
<evidence type="ECO:0000256" key="5">
    <source>
        <dbReference type="SAM" id="MobiDB-lite"/>
    </source>
</evidence>
<dbReference type="CDD" id="cd07609">
    <property type="entry name" value="BAR_SIP3_fungi"/>
    <property type="match status" value="1"/>
</dbReference>
<dbReference type="Gene3D" id="1.20.1270.60">
    <property type="entry name" value="Arfaptin homology (AH) domain/BAR domain"/>
    <property type="match status" value="1"/>
</dbReference>
<dbReference type="InterPro" id="IPR039463">
    <property type="entry name" value="Sip3/Lam1_BAR"/>
</dbReference>
<reference evidence="8" key="1">
    <citation type="submission" date="2019-04" db="EMBL/GenBank/DDBJ databases">
        <title>Sequencing of skin fungus with MAO and IRED activity.</title>
        <authorList>
            <person name="Marsaioli A.J."/>
            <person name="Bonatto J.M.C."/>
            <person name="Reis Junior O."/>
        </authorList>
    </citation>
    <scope>NUCLEOTIDE SEQUENCE</scope>
    <source>
        <strain evidence="8">28M1</strain>
    </source>
</reference>
<feature type="domain" description="VASt" evidence="7">
    <location>
        <begin position="918"/>
        <end position="1087"/>
    </location>
</feature>
<evidence type="ECO:0000259" key="6">
    <source>
        <dbReference type="PROSITE" id="PS50003"/>
    </source>
</evidence>
<keyword evidence="2" id="KW-0812">Transmembrane</keyword>
<dbReference type="PANTHER" id="PTHR14248">
    <property type="entry name" value="CYCLIN Y, ISOFORM A"/>
    <property type="match status" value="1"/>
</dbReference>
<dbReference type="InterPro" id="IPR042067">
    <property type="entry name" value="Sip3_PH"/>
</dbReference>
<dbReference type="CDD" id="cd13280">
    <property type="entry name" value="PH_SIP3"/>
    <property type="match status" value="1"/>
</dbReference>
<feature type="region of interest" description="Disordered" evidence="5">
    <location>
        <begin position="295"/>
        <end position="318"/>
    </location>
</feature>
<keyword evidence="3" id="KW-1133">Transmembrane helix</keyword>
<feature type="region of interest" description="Disordered" evidence="5">
    <location>
        <begin position="469"/>
        <end position="533"/>
    </location>
</feature>
<gene>
    <name evidence="8" type="primary">SIP3</name>
    <name evidence="8" type="ORF">E8E12_004131</name>
</gene>
<dbReference type="PROSITE" id="PS50003">
    <property type="entry name" value="PH_DOMAIN"/>
    <property type="match status" value="1"/>
</dbReference>
<dbReference type="Pfam" id="PF00169">
    <property type="entry name" value="PH"/>
    <property type="match status" value="1"/>
</dbReference>
<name>A0A9P4WTW7_9PLEO</name>
<protein>
    <submittedName>
        <fullName evidence="8">SNF1-interacting protein</fullName>
    </submittedName>
</protein>
<dbReference type="InterPro" id="IPR027267">
    <property type="entry name" value="AH/BAR_dom_sf"/>
</dbReference>
<dbReference type="OrthoDB" id="10070851at2759"/>
<dbReference type="GO" id="GO:0005737">
    <property type="term" value="C:cytoplasm"/>
    <property type="evidence" value="ECO:0007669"/>
    <property type="project" value="InterPro"/>
</dbReference>
<accession>A0A9P4WTW7</accession>
<feature type="compositionally biased region" description="Basic and acidic residues" evidence="5">
    <location>
        <begin position="637"/>
        <end position="648"/>
    </location>
</feature>
<keyword evidence="9" id="KW-1185">Reference proteome</keyword>
<organism evidence="8 9">
    <name type="scientific">Didymella heteroderae</name>
    <dbReference type="NCBI Taxonomy" id="1769908"/>
    <lineage>
        <taxon>Eukaryota</taxon>
        <taxon>Fungi</taxon>
        <taxon>Dikarya</taxon>
        <taxon>Ascomycota</taxon>
        <taxon>Pezizomycotina</taxon>
        <taxon>Dothideomycetes</taxon>
        <taxon>Pleosporomycetidae</taxon>
        <taxon>Pleosporales</taxon>
        <taxon>Pleosporineae</taxon>
        <taxon>Didymellaceae</taxon>
        <taxon>Didymella</taxon>
    </lineage>
</organism>
<dbReference type="Gene3D" id="2.30.29.30">
    <property type="entry name" value="Pleckstrin-homology domain (PH domain)/Phosphotyrosine-binding domain (PTB)"/>
    <property type="match status" value="1"/>
</dbReference>
<proteinExistence type="predicted"/>
<sequence>MAEDEAPQPTLEPVSRPLALIPVVIKEAALDSPTFRATAVHFGDQIELVERWLDSYVRATSRLASELGTLQGIVDTYVQASHPPLQLSEAILDHDYTVLALKRFGEGAREYWNSTCRSLKRAETSVCEPIRAFLNNDLRVLKEARKNLDLTQRTFDGAIARYASQVKSKEASSLREDAFQLHEARRAYLQASMNFCVLAPQVRLTLDKVLVKVIHEQWRDMKAAKDAPTKAFALGNSDIERVRGWSKEMENGERVFKRELHLARQQVEHAAELSVRPSRDLDSYAASTVAYLGNPGPSSANLPSPAKPDPANEKAEKQGWLFQRTITGKPARTYWVRRWFFVKNGIFGWLTQGTRSGAVEESEKIGVLLCGIRPAFQEERRFCFEVKTKDTTILLQAETQTDITEWIAAFEVAKRKALEDTSNSVPAQGAVDAAFSISPPVAPEFAAKTSEGHAALPSDDIAGIDRAETSLGIPGGEASRGASMDVSRRAATGFDRDGDTGRRDHAARIMEKLDLSRKSTAGPQLSGSNPSSATGGIASLISASLASASHNIVQVGQITAPAPGLPDTRLVLGQTLPYTSLSPNTLANPPAPTNLSKAAVAVSGERGLGMGKSGNMPGGLMANLWGSVNWGYVNKIGKPDEPGTRDRSISGPPSPIKSPGEPFEIKSDAATNAEISAEPATRAHRKTISLGGTLSRPSTSDGEFPNYYPAALRMQDAQFRILFPTVPRAEKLVLVFRAVWNPTEQQEFPGRVYVTTNDIYFYSNHLGLVLVTGIVMSQIDEVTAAPGKDCDFLFLHFKTGAREDGATRITVKTFLEPLKLLQRRLNFLVRNATTGEHDLEEVIKALIKMEADDNHQSAGEEGWEEVSPDTPHDPGYGGRNIKTSLRIDGNLFGPSGASKSTAKFKLPLQPVVFAPAGMTRVAVEKEYEISAKGLFHILFGDKSAVFQLLYRERLAKRVVQGPWTATDKTHQRRDFEYEIAQPGKNGANVVINDYQVIEVMNDHLCYVVSDRKTPWYLPGHERFVLLSKIVITHVSKARCKLAVHTKIDWKRNPRVAKKLIERQGLQDLELEAQDLVDVVNDQVARLGHNRSTGKVTNIFGQIGVNTQAVQVNAEDIPPPNRPRKFKLQPTTTGSFIAQYVGNVIISVLSTVMSWVLAIFAGIGNVVSAHKLLVALLLVSGGANFFYTSKDSWEWWNERNAANYMSRLGVGPSTTMTRSVYLRDIAEAFVNPNDTGIELALPTGSIADNRCHQTFTHLLEHPASASSPNSFYDPTTYSTRRLERTRRNLGSQRHDLLVALRVVNRIEQEVVEAEYEHWLFDETQKCAKVGTMLDGGRKNDKTVQAWVEGIRINNDLSISFRRTIRVPDNQQVSFLPPDLGAFPLESVRKYEHKMPPAMASKGGLFFPMCQSEAMWINFECEDEQAYMIKVYVGGINAISGEPAAEGAATRLRRQTKLAKAAKKSKKARAALLQDYVVVPGQRWLDGIADSDGTVLNSATYKAVTGQVPPEKPASREDYEENGLPFFKMYEEPSGVHGDFSLLQSVGQIDGDMHVDFEPRTVSIDAHTRSIINVSGPLR</sequence>
<dbReference type="SUPFAM" id="SSF103657">
    <property type="entry name" value="BAR/IMD domain-like"/>
    <property type="match status" value="1"/>
</dbReference>
<feature type="domain" description="PH" evidence="6">
    <location>
        <begin position="314"/>
        <end position="415"/>
    </location>
</feature>
<dbReference type="FunFam" id="1.20.1270.60:FF:000079">
    <property type="entry name" value="Transcription factor SipA3"/>
    <property type="match status" value="1"/>
</dbReference>
<evidence type="ECO:0000256" key="3">
    <source>
        <dbReference type="ARBA" id="ARBA00022989"/>
    </source>
</evidence>
<feature type="compositionally biased region" description="Polar residues" evidence="5">
    <location>
        <begin position="518"/>
        <end position="533"/>
    </location>
</feature>
<evidence type="ECO:0000256" key="4">
    <source>
        <dbReference type="ARBA" id="ARBA00023136"/>
    </source>
</evidence>
<dbReference type="InterPro" id="IPR001849">
    <property type="entry name" value="PH_domain"/>
</dbReference>
<dbReference type="InterPro" id="IPR004148">
    <property type="entry name" value="BAR_dom"/>
</dbReference>
<dbReference type="InterPro" id="IPR011993">
    <property type="entry name" value="PH-like_dom_sf"/>
</dbReference>
<dbReference type="EMBL" id="SWKV01000020">
    <property type="protein sequence ID" value="KAF3041514.1"/>
    <property type="molecule type" value="Genomic_DNA"/>
</dbReference>
<evidence type="ECO:0000256" key="1">
    <source>
        <dbReference type="ARBA" id="ARBA00004370"/>
    </source>
</evidence>
<evidence type="ECO:0000313" key="9">
    <source>
        <dbReference type="Proteomes" id="UP000758155"/>
    </source>
</evidence>
<dbReference type="Pfam" id="PF16746">
    <property type="entry name" value="BAR_3"/>
    <property type="match status" value="1"/>
</dbReference>
<dbReference type="InterPro" id="IPR031968">
    <property type="entry name" value="VASt"/>
</dbReference>
<feature type="compositionally biased region" description="Polar residues" evidence="5">
    <location>
        <begin position="690"/>
        <end position="701"/>
    </location>
</feature>
<keyword evidence="4" id="KW-0472">Membrane</keyword>
<dbReference type="Proteomes" id="UP000758155">
    <property type="component" value="Unassembled WGS sequence"/>
</dbReference>